<evidence type="ECO:0000313" key="4">
    <source>
        <dbReference type="Proteomes" id="UP001201262"/>
    </source>
</evidence>
<organism evidence="3 4">
    <name type="scientific">Talaromyces proteolyticus</name>
    <dbReference type="NCBI Taxonomy" id="1131652"/>
    <lineage>
        <taxon>Eukaryota</taxon>
        <taxon>Fungi</taxon>
        <taxon>Dikarya</taxon>
        <taxon>Ascomycota</taxon>
        <taxon>Pezizomycotina</taxon>
        <taxon>Eurotiomycetes</taxon>
        <taxon>Eurotiomycetidae</taxon>
        <taxon>Eurotiales</taxon>
        <taxon>Trichocomaceae</taxon>
        <taxon>Talaromyces</taxon>
        <taxon>Talaromyces sect. Bacilispori</taxon>
    </lineage>
</organism>
<feature type="compositionally biased region" description="Basic and acidic residues" evidence="1">
    <location>
        <begin position="443"/>
        <end position="456"/>
    </location>
</feature>
<dbReference type="EMBL" id="JAJTJA010000002">
    <property type="protein sequence ID" value="KAH8703828.1"/>
    <property type="molecule type" value="Genomic_DNA"/>
</dbReference>
<dbReference type="Gene3D" id="3.10.20.90">
    <property type="entry name" value="Phosphatidylinositol 3-kinase Catalytic Subunit, Chain A, domain 1"/>
    <property type="match status" value="1"/>
</dbReference>
<feature type="region of interest" description="Disordered" evidence="1">
    <location>
        <begin position="112"/>
        <end position="267"/>
    </location>
</feature>
<proteinExistence type="predicted"/>
<sequence length="475" mass="52210">MFYQGDLQSGIALAVRETKSVVCFVRDDQDESTKWENEYFDGDILAENTVTLRLTAATQEASFLTSIFPIQSFPSVLVIRNGQIQEYIAAGTAKEDFQSRLRRVIVNNNTPVASSAPTVQHTTSRETAANEPVPATNAPSHTPNMQSQSSAPVEPPSQPQQRSIETAEHRTVEPVHNTPPHSIPKITEEKKSEKDEKDRRALQQKIQREKIEQKEERERIRNQIKKDQEARKQRAEEERNRAAAAAASETQDATARTKSSTTTTVAAATTRKPVSEYRLQIRLFDGSSVRNSFPLSATIRKDVRPWLDSQRSDGSQPYNLKHILTPLPNHNISVSEEERTLQDLDLGPTASLVMVPIPSYIEAYTSPTISDSLPGRAVSSAYGLATGIVGGAVGLVGSFLGYGGTSASTAETSSSGDSSQLRTDSTTARVAPSRSGGGINIRTLRDQRDEEGKDEFYNGNALNFEPNKNDDHKNN</sequence>
<keyword evidence="4" id="KW-1185">Reference proteome</keyword>
<dbReference type="PANTHER" id="PTHR46424:SF1">
    <property type="entry name" value="UBX DOMAIN-CONTAINING PROTEIN 4"/>
    <property type="match status" value="1"/>
</dbReference>
<feature type="compositionally biased region" description="Basic and acidic residues" evidence="1">
    <location>
        <begin position="186"/>
        <end position="241"/>
    </location>
</feature>
<dbReference type="SUPFAM" id="SSF54236">
    <property type="entry name" value="Ubiquitin-like"/>
    <property type="match status" value="1"/>
</dbReference>
<reference evidence="3" key="1">
    <citation type="submission" date="2021-12" db="EMBL/GenBank/DDBJ databases">
        <title>Convergent genome expansion in fungi linked to evolution of root-endophyte symbiosis.</title>
        <authorList>
            <consortium name="DOE Joint Genome Institute"/>
            <person name="Ke Y.-H."/>
            <person name="Bonito G."/>
            <person name="Liao H.-L."/>
            <person name="Looney B."/>
            <person name="Rojas-Flechas A."/>
            <person name="Nash J."/>
            <person name="Hameed K."/>
            <person name="Schadt C."/>
            <person name="Martin F."/>
            <person name="Crous P.W."/>
            <person name="Miettinen O."/>
            <person name="Magnuson J.K."/>
            <person name="Labbe J."/>
            <person name="Jacobson D."/>
            <person name="Doktycz M.J."/>
            <person name="Veneault-Fourrey C."/>
            <person name="Kuo A."/>
            <person name="Mondo S."/>
            <person name="Calhoun S."/>
            <person name="Riley R."/>
            <person name="Ohm R."/>
            <person name="LaButti K."/>
            <person name="Andreopoulos B."/>
            <person name="Pangilinan J."/>
            <person name="Nolan M."/>
            <person name="Tritt A."/>
            <person name="Clum A."/>
            <person name="Lipzen A."/>
            <person name="Daum C."/>
            <person name="Barry K."/>
            <person name="Grigoriev I.V."/>
            <person name="Vilgalys R."/>
        </authorList>
    </citation>
    <scope>NUCLEOTIDE SEQUENCE</scope>
    <source>
        <strain evidence="3">PMI_201</strain>
    </source>
</reference>
<accession>A0AAD4L421</accession>
<dbReference type="RefSeq" id="XP_046076846.1">
    <property type="nucleotide sequence ID" value="XM_046222703.1"/>
</dbReference>
<dbReference type="InterPro" id="IPR029071">
    <property type="entry name" value="Ubiquitin-like_domsf"/>
</dbReference>
<dbReference type="SMART" id="SM00166">
    <property type="entry name" value="UBX"/>
    <property type="match status" value="1"/>
</dbReference>
<feature type="region of interest" description="Disordered" evidence="1">
    <location>
        <begin position="406"/>
        <end position="475"/>
    </location>
</feature>
<feature type="compositionally biased region" description="Low complexity" evidence="1">
    <location>
        <begin position="242"/>
        <end position="267"/>
    </location>
</feature>
<dbReference type="PROSITE" id="PS50033">
    <property type="entry name" value="UBX"/>
    <property type="match status" value="1"/>
</dbReference>
<comment type="caution">
    <text evidence="3">The sequence shown here is derived from an EMBL/GenBank/DDBJ whole genome shotgun (WGS) entry which is preliminary data.</text>
</comment>
<protein>
    <recommendedName>
        <fullName evidence="2">UBX domain-containing protein</fullName>
    </recommendedName>
</protein>
<dbReference type="GO" id="GO:0036503">
    <property type="term" value="P:ERAD pathway"/>
    <property type="evidence" value="ECO:0007669"/>
    <property type="project" value="TreeGrafter"/>
</dbReference>
<feature type="compositionally biased region" description="Polar residues" evidence="1">
    <location>
        <begin position="137"/>
        <end position="151"/>
    </location>
</feature>
<evidence type="ECO:0000256" key="1">
    <source>
        <dbReference type="SAM" id="MobiDB-lite"/>
    </source>
</evidence>
<evidence type="ECO:0000313" key="3">
    <source>
        <dbReference type="EMBL" id="KAH8703828.1"/>
    </source>
</evidence>
<dbReference type="AlphaFoldDB" id="A0AAD4L421"/>
<feature type="domain" description="UBX" evidence="2">
    <location>
        <begin position="272"/>
        <end position="354"/>
    </location>
</feature>
<feature type="compositionally biased region" description="Low complexity" evidence="1">
    <location>
        <begin position="406"/>
        <end position="419"/>
    </location>
</feature>
<name>A0AAD4L421_9EURO</name>
<feature type="compositionally biased region" description="Polar residues" evidence="1">
    <location>
        <begin position="112"/>
        <end position="127"/>
    </location>
</feature>
<gene>
    <name evidence="3" type="ORF">BGW36DRAFT_92796</name>
</gene>
<dbReference type="Pfam" id="PF23187">
    <property type="entry name" value="UBX7_N"/>
    <property type="match status" value="1"/>
</dbReference>
<dbReference type="GeneID" id="70252989"/>
<dbReference type="Pfam" id="PF00789">
    <property type="entry name" value="UBX"/>
    <property type="match status" value="1"/>
</dbReference>
<dbReference type="Proteomes" id="UP001201262">
    <property type="component" value="Unassembled WGS sequence"/>
</dbReference>
<dbReference type="GO" id="GO:0005783">
    <property type="term" value="C:endoplasmic reticulum"/>
    <property type="evidence" value="ECO:0007669"/>
    <property type="project" value="TreeGrafter"/>
</dbReference>
<evidence type="ECO:0000259" key="2">
    <source>
        <dbReference type="PROSITE" id="PS50033"/>
    </source>
</evidence>
<dbReference type="InterPro" id="IPR001012">
    <property type="entry name" value="UBX_dom"/>
</dbReference>
<dbReference type="PANTHER" id="PTHR46424">
    <property type="entry name" value="UBX DOMAIN-CONTAINING PROTEIN 4"/>
    <property type="match status" value="1"/>
</dbReference>